<gene>
    <name evidence="1" type="ORF">SRO942_LOCUS30604</name>
</gene>
<feature type="non-terminal residue" evidence="1">
    <location>
        <position position="1"/>
    </location>
</feature>
<dbReference type="Proteomes" id="UP000681722">
    <property type="component" value="Unassembled WGS sequence"/>
</dbReference>
<evidence type="ECO:0000313" key="1">
    <source>
        <dbReference type="EMBL" id="CAF4186518.1"/>
    </source>
</evidence>
<protein>
    <submittedName>
        <fullName evidence="1">Uncharacterized protein</fullName>
    </submittedName>
</protein>
<proteinExistence type="predicted"/>
<reference evidence="1" key="1">
    <citation type="submission" date="2021-02" db="EMBL/GenBank/DDBJ databases">
        <authorList>
            <person name="Nowell W R."/>
        </authorList>
    </citation>
    <scope>NUCLEOTIDE SEQUENCE</scope>
</reference>
<accession>A0A8S2RSZ6</accession>
<sequence length="46" mass="5054">EGVDEDANIFIVDGGDVRNEGVFVIVCDVIFDEFFVVDDDDAIVDC</sequence>
<comment type="caution">
    <text evidence="1">The sequence shown here is derived from an EMBL/GenBank/DDBJ whole genome shotgun (WGS) entry which is preliminary data.</text>
</comment>
<organism evidence="1 2">
    <name type="scientific">Didymodactylos carnosus</name>
    <dbReference type="NCBI Taxonomy" id="1234261"/>
    <lineage>
        <taxon>Eukaryota</taxon>
        <taxon>Metazoa</taxon>
        <taxon>Spiralia</taxon>
        <taxon>Gnathifera</taxon>
        <taxon>Rotifera</taxon>
        <taxon>Eurotatoria</taxon>
        <taxon>Bdelloidea</taxon>
        <taxon>Philodinida</taxon>
        <taxon>Philodinidae</taxon>
        <taxon>Didymodactylos</taxon>
    </lineage>
</organism>
<evidence type="ECO:0000313" key="2">
    <source>
        <dbReference type="Proteomes" id="UP000681722"/>
    </source>
</evidence>
<name>A0A8S2RSZ6_9BILA</name>
<dbReference type="EMBL" id="CAJOBC010053848">
    <property type="protein sequence ID" value="CAF4186518.1"/>
    <property type="molecule type" value="Genomic_DNA"/>
</dbReference>
<dbReference type="AlphaFoldDB" id="A0A8S2RSZ6"/>